<dbReference type="PANTHER" id="PTHR35791">
    <property type="entry name" value="UPF0754 MEMBRANE PROTEIN YHEB"/>
    <property type="match status" value="1"/>
</dbReference>
<accession>A0A1Y5ILW1</accession>
<protein>
    <submittedName>
        <fullName evidence="2">Uncharacterized protein</fullName>
    </submittedName>
</protein>
<organism evidence="2">
    <name type="scientific">Ostreococcus tauri</name>
    <name type="common">Marine green alga</name>
    <dbReference type="NCBI Taxonomy" id="70448"/>
    <lineage>
        <taxon>Eukaryota</taxon>
        <taxon>Viridiplantae</taxon>
        <taxon>Chlorophyta</taxon>
        <taxon>Mamiellophyceae</taxon>
        <taxon>Mamiellales</taxon>
        <taxon>Bathycoccaceae</taxon>
        <taxon>Ostreococcus</taxon>
    </lineage>
</organism>
<dbReference type="AlphaFoldDB" id="A0A1Y5ILW1"/>
<keyword evidence="1" id="KW-0472">Membrane</keyword>
<feature type="transmembrane region" description="Helical" evidence="1">
    <location>
        <begin position="273"/>
        <end position="294"/>
    </location>
</feature>
<keyword evidence="1" id="KW-1133">Transmembrane helix</keyword>
<evidence type="ECO:0000256" key="1">
    <source>
        <dbReference type="SAM" id="Phobius"/>
    </source>
</evidence>
<dbReference type="PROSITE" id="PS51318">
    <property type="entry name" value="TAT"/>
    <property type="match status" value="1"/>
</dbReference>
<sequence>MDSLATSRRRRLARAGAAIATALALALALAASLDAERSRDGGGRRVLLGASTSTALWTYAIIPFIAAFVGWGTNVVALRMTFYPLEFFPAFLAFAQPKGQPFGLLGGWQGIIPSKAGEMAEILVDLMTKKLIDIKEIFSRLDEKKVASIMDPEMRAVTEGLFEKVLATEAPLFWNGLPTVVRDELITEAVDRSSGLLENIVQDLMENVYEVLDLKSMVVRLALGNKDKVVNMFREVGAKEFLFIERSGIYFGFLFGLAQMVTFYFVDKSAPQHGIWLLPVFGFLVGYLTNYVALKIIFTPVEPKMVCGLKIHGVFMRRQNEVSEEFARLNQLHFCNAENLWDEMMTGAFKDKFEALVRRNTANFFDTAFGAGTPMVKMMLGQQKYESIKRTVIDSVFESIPDCVPVTYDYQNFALDIETTVRERMQKLPGADFERVLHPVFEQDEIKLIVVGGVLGAATGVAQYYLAFSSQ</sequence>
<proteinExistence type="predicted"/>
<name>A0A1Y5ILW1_OSTTA</name>
<keyword evidence="1" id="KW-0812">Transmembrane</keyword>
<gene>
    <name evidence="2" type="ORF">BE221DRAFT_70591</name>
</gene>
<dbReference type="InterPro" id="IPR006311">
    <property type="entry name" value="TAT_signal"/>
</dbReference>
<reference evidence="2" key="1">
    <citation type="submission" date="2017-04" db="EMBL/GenBank/DDBJ databases">
        <title>Population genomics of picophytoplankton unveils novel chromosome hypervariability.</title>
        <authorList>
            <consortium name="DOE Joint Genome Institute"/>
            <person name="Blanc-Mathieu R."/>
            <person name="Krasovec M."/>
            <person name="Hebrard M."/>
            <person name="Yau S."/>
            <person name="Desgranges E."/>
            <person name="Martin J."/>
            <person name="Schackwitz W."/>
            <person name="Kuo A."/>
            <person name="Salin G."/>
            <person name="Donnadieu C."/>
            <person name="Desdevises Y."/>
            <person name="Sanchez-Ferandin S."/>
            <person name="Moreau H."/>
            <person name="Rivals E."/>
            <person name="Grigoriev I.V."/>
            <person name="Grimsley N."/>
            <person name="Eyre-Walker A."/>
            <person name="Piganeau G."/>
        </authorList>
    </citation>
    <scope>NUCLEOTIDE SEQUENCE [LARGE SCALE GENOMIC DNA]</scope>
    <source>
        <strain evidence="2">RCC 1115</strain>
    </source>
</reference>
<feature type="transmembrane region" description="Helical" evidence="1">
    <location>
        <begin position="249"/>
        <end position="267"/>
    </location>
</feature>
<dbReference type="PANTHER" id="PTHR35791:SF1">
    <property type="entry name" value="UPF0754 MEMBRANE PROTEIN YHEB"/>
    <property type="match status" value="1"/>
</dbReference>
<feature type="transmembrane region" description="Helical" evidence="1">
    <location>
        <begin position="54"/>
        <end position="78"/>
    </location>
</feature>
<evidence type="ECO:0000313" key="2">
    <source>
        <dbReference type="EMBL" id="OUS47945.1"/>
    </source>
</evidence>
<dbReference type="EMBL" id="KZ155776">
    <property type="protein sequence ID" value="OUS47945.1"/>
    <property type="molecule type" value="Genomic_DNA"/>
</dbReference>
<feature type="transmembrane region" description="Helical" evidence="1">
    <location>
        <begin position="448"/>
        <end position="466"/>
    </location>
</feature>
<dbReference type="eggNOG" id="ENOG502QTJ6">
    <property type="taxonomic scope" value="Eukaryota"/>
</dbReference>
<dbReference type="Proteomes" id="UP000195557">
    <property type="component" value="Unassembled WGS sequence"/>
</dbReference>